<proteinExistence type="predicted"/>
<dbReference type="Pfam" id="PF02386">
    <property type="entry name" value="TrkH"/>
    <property type="match status" value="1"/>
</dbReference>
<feature type="transmembrane region" description="Helical" evidence="8">
    <location>
        <begin position="314"/>
        <end position="341"/>
    </location>
</feature>
<evidence type="ECO:0000256" key="1">
    <source>
        <dbReference type="ARBA" id="ARBA00004651"/>
    </source>
</evidence>
<dbReference type="PANTHER" id="PTHR32024:SF1">
    <property type="entry name" value="KTR SYSTEM POTASSIUM UPTAKE PROTEIN B"/>
    <property type="match status" value="1"/>
</dbReference>
<keyword evidence="5 8" id="KW-1133">Transmembrane helix</keyword>
<feature type="transmembrane region" description="Helical" evidence="8">
    <location>
        <begin position="138"/>
        <end position="160"/>
    </location>
</feature>
<dbReference type="GO" id="GO:0005886">
    <property type="term" value="C:plasma membrane"/>
    <property type="evidence" value="ECO:0007669"/>
    <property type="project" value="UniProtKB-SubCell"/>
</dbReference>
<name>A0A7M1R5K3_9ACTO</name>
<evidence type="ECO:0000313" key="10">
    <source>
        <dbReference type="Proteomes" id="UP000594961"/>
    </source>
</evidence>
<feature type="transmembrane region" description="Helical" evidence="8">
    <location>
        <begin position="362"/>
        <end position="385"/>
    </location>
</feature>
<dbReference type="AlphaFoldDB" id="A0A7M1R5K3"/>
<organism evidence="9 10">
    <name type="scientific">Trueperella pecoris</name>
    <dbReference type="NCBI Taxonomy" id="2733571"/>
    <lineage>
        <taxon>Bacteria</taxon>
        <taxon>Bacillati</taxon>
        <taxon>Actinomycetota</taxon>
        <taxon>Actinomycetes</taxon>
        <taxon>Actinomycetales</taxon>
        <taxon>Actinomycetaceae</taxon>
        <taxon>Trueperella</taxon>
    </lineage>
</organism>
<evidence type="ECO:0000256" key="3">
    <source>
        <dbReference type="ARBA" id="ARBA00022475"/>
    </source>
</evidence>
<dbReference type="Proteomes" id="UP000594961">
    <property type="component" value="Chromosome"/>
</dbReference>
<feature type="transmembrane region" description="Helical" evidence="8">
    <location>
        <begin position="423"/>
        <end position="444"/>
    </location>
</feature>
<comment type="subcellular location">
    <subcellularLocation>
        <location evidence="1">Cell membrane</location>
        <topology evidence="1">Multi-pass membrane protein</topology>
    </subcellularLocation>
</comment>
<reference evidence="9 10" key="1">
    <citation type="submission" date="2020-10" db="EMBL/GenBank/DDBJ databases">
        <title>Trueperella pecoris sp. nov. isolated from bovine and porcine specimens.</title>
        <authorList>
            <person name="Schoenecker L."/>
            <person name="Schnydrig P."/>
            <person name="Brodard I."/>
            <person name="Thomann A."/>
            <person name="Hemphill A."/>
            <person name="Rodriguez-Campos S."/>
            <person name="Perreten V."/>
            <person name="Jores J."/>
            <person name="Kittl S."/>
        </authorList>
    </citation>
    <scope>NUCLEOTIDE SEQUENCE [LARGE SCALE GENOMIC DNA]</scope>
    <source>
        <strain evidence="9 10">19OD0592</strain>
    </source>
</reference>
<sequence length="462" mass="49002">MTLGLCPAPREVYSVRVTLNWNPRPATAAAVGFLGLIAIGTVILSTPWASATGRAAFLDALFTATSASCLTGLITVDTATAWSPFGQSVIMVLIQLGGLGFMTMTCLLSIALGARLGLRRRLGAQAEGRGADLGDVRWIVRATLSFTLAVEAIIFIALTLRFHSSYGYDWQRAAWEGLFHAVSSFNNAGFALYTDNVIRFATDALILLPLAFGVIVGGLGFPVLLETYRRFASRKPIRRRWSLTALFTWTGTAILVVTGTVLVAVSEWDGVLADFDGPYRLLNAFFAGISPRTAGFNAIDYAQAHPQTLVATDFLMFIGGGSGGTAGGIKITTVAVLLAAIGAEIKGRRTATAHGRSINRRVVRQALAVTAAAVILVLGSTYLILGMAPQFTSDQILFETTSAFGTVGLSTGITAGLPRDAQFILIVLMFAGRVGPLALATTLAGRVTTRLYEYPEERPAIG</sequence>
<keyword evidence="2" id="KW-0813">Transport</keyword>
<feature type="transmembrane region" description="Helical" evidence="8">
    <location>
        <begin position="246"/>
        <end position="265"/>
    </location>
</feature>
<feature type="transmembrane region" description="Helical" evidence="8">
    <location>
        <begin position="204"/>
        <end position="225"/>
    </location>
</feature>
<gene>
    <name evidence="9" type="ORF">INS90_10765</name>
</gene>
<evidence type="ECO:0000256" key="8">
    <source>
        <dbReference type="SAM" id="Phobius"/>
    </source>
</evidence>
<keyword evidence="3" id="KW-1003">Cell membrane</keyword>
<evidence type="ECO:0000256" key="5">
    <source>
        <dbReference type="ARBA" id="ARBA00022989"/>
    </source>
</evidence>
<feature type="transmembrane region" description="Helical" evidence="8">
    <location>
        <begin position="26"/>
        <end position="44"/>
    </location>
</feature>
<dbReference type="GO" id="GO:0008324">
    <property type="term" value="F:monoatomic cation transmembrane transporter activity"/>
    <property type="evidence" value="ECO:0007669"/>
    <property type="project" value="InterPro"/>
</dbReference>
<dbReference type="PANTHER" id="PTHR32024">
    <property type="entry name" value="TRK SYSTEM POTASSIUM UPTAKE PROTEIN TRKG-RELATED"/>
    <property type="match status" value="1"/>
</dbReference>
<protein>
    <submittedName>
        <fullName evidence="9">TrkH family potassium uptake protein</fullName>
    </submittedName>
</protein>
<dbReference type="GO" id="GO:0030001">
    <property type="term" value="P:metal ion transport"/>
    <property type="evidence" value="ECO:0007669"/>
    <property type="project" value="UniProtKB-ARBA"/>
</dbReference>
<evidence type="ECO:0000256" key="7">
    <source>
        <dbReference type="ARBA" id="ARBA00023136"/>
    </source>
</evidence>
<accession>A0A7M1R5K3</accession>
<dbReference type="EMBL" id="CP063212">
    <property type="protein sequence ID" value="QOR48817.1"/>
    <property type="molecule type" value="Genomic_DNA"/>
</dbReference>
<evidence type="ECO:0000256" key="2">
    <source>
        <dbReference type="ARBA" id="ARBA00022448"/>
    </source>
</evidence>
<keyword evidence="7 8" id="KW-0472">Membrane</keyword>
<evidence type="ECO:0000256" key="4">
    <source>
        <dbReference type="ARBA" id="ARBA00022692"/>
    </source>
</evidence>
<evidence type="ECO:0000256" key="6">
    <source>
        <dbReference type="ARBA" id="ARBA00023065"/>
    </source>
</evidence>
<keyword evidence="4 8" id="KW-0812">Transmembrane</keyword>
<dbReference type="InterPro" id="IPR003445">
    <property type="entry name" value="Cat_transpt"/>
</dbReference>
<feature type="transmembrane region" description="Helical" evidence="8">
    <location>
        <begin position="88"/>
        <end position="118"/>
    </location>
</feature>
<evidence type="ECO:0000313" key="9">
    <source>
        <dbReference type="EMBL" id="QOR48817.1"/>
    </source>
</evidence>
<keyword evidence="6" id="KW-0406">Ion transport</keyword>
<feature type="transmembrane region" description="Helical" evidence="8">
    <location>
        <begin position="56"/>
        <end position="76"/>
    </location>
</feature>